<organism evidence="1 2">
    <name type="scientific">Cyclocybe aegerita</name>
    <name type="common">Black poplar mushroom</name>
    <name type="synonym">Agrocybe aegerita</name>
    <dbReference type="NCBI Taxonomy" id="1973307"/>
    <lineage>
        <taxon>Eukaryota</taxon>
        <taxon>Fungi</taxon>
        <taxon>Dikarya</taxon>
        <taxon>Basidiomycota</taxon>
        <taxon>Agaricomycotina</taxon>
        <taxon>Agaricomycetes</taxon>
        <taxon>Agaricomycetidae</taxon>
        <taxon>Agaricales</taxon>
        <taxon>Agaricineae</taxon>
        <taxon>Bolbitiaceae</taxon>
        <taxon>Cyclocybe</taxon>
    </lineage>
</organism>
<dbReference type="SUPFAM" id="SSF117281">
    <property type="entry name" value="Kelch motif"/>
    <property type="match status" value="1"/>
</dbReference>
<name>A0A8S0W5E9_CYCAE</name>
<dbReference type="InterPro" id="IPR015915">
    <property type="entry name" value="Kelch-typ_b-propeller"/>
</dbReference>
<sequence length="390" mass="44705">MPTGAARVRGLNAAPLHGDLQKFTELCQTTEDPRRRKLYVYGGMHPKDFKRNIPSNDFYVCDMDKMEFTNLTDSLTYAVPGDPFAVAACWRKTKRLPALGEPGIAFAEISGIPVVFLFGGHDLDRDVPSSKLIAVNTLHLEWFYVDFEPVQKPRMVAPRLKPAMVAYNEKLYIFGGVPSYDEPRKQAYHRSYSIAAFQPGKLKWKWIAADEPYPNELQQNFRSGVMVHGGQAILLAPGKVFRDSERVIDFTSKSLYYFIPRKNIFERLRDTGVQLPRDVHWYYLRAYDPDALQKDAVYNPTTPSAILCTWVPDIEHPRDYLTVEGWRLFLPPDQPERMECFNMKTEVSKLDLDLQRFTLVGKRMFLMGSGGEKVNGEAMCDTYVEFSVDE</sequence>
<dbReference type="AlphaFoldDB" id="A0A8S0W5E9"/>
<gene>
    <name evidence="1" type="ORF">AAE3_LOCUS5726</name>
</gene>
<dbReference type="EMBL" id="CACVBS010000039">
    <property type="protein sequence ID" value="CAA7263304.1"/>
    <property type="molecule type" value="Genomic_DNA"/>
</dbReference>
<protein>
    <recommendedName>
        <fullName evidence="3">Kelch repeat protein</fullName>
    </recommendedName>
</protein>
<dbReference type="Proteomes" id="UP000467700">
    <property type="component" value="Unassembled WGS sequence"/>
</dbReference>
<accession>A0A8S0W5E9</accession>
<dbReference type="OrthoDB" id="3228507at2759"/>
<comment type="caution">
    <text evidence="1">The sequence shown here is derived from an EMBL/GenBank/DDBJ whole genome shotgun (WGS) entry which is preliminary data.</text>
</comment>
<reference evidence="1 2" key="1">
    <citation type="submission" date="2020-01" db="EMBL/GenBank/DDBJ databases">
        <authorList>
            <person name="Gupta K D."/>
        </authorList>
    </citation>
    <scope>NUCLEOTIDE SEQUENCE [LARGE SCALE GENOMIC DNA]</scope>
</reference>
<evidence type="ECO:0008006" key="3">
    <source>
        <dbReference type="Google" id="ProtNLM"/>
    </source>
</evidence>
<dbReference type="Gene3D" id="2.120.10.80">
    <property type="entry name" value="Kelch-type beta propeller"/>
    <property type="match status" value="1"/>
</dbReference>
<keyword evidence="2" id="KW-1185">Reference proteome</keyword>
<evidence type="ECO:0000313" key="1">
    <source>
        <dbReference type="EMBL" id="CAA7263304.1"/>
    </source>
</evidence>
<proteinExistence type="predicted"/>
<evidence type="ECO:0000313" key="2">
    <source>
        <dbReference type="Proteomes" id="UP000467700"/>
    </source>
</evidence>